<sequence>MLNTATGPDLQQSIHFDLTILKLPLKSPSFIVFFMASEKDFASFFLQSFPLQTK</sequence>
<dbReference type="AlphaFoldDB" id="S7WUR8"/>
<comment type="caution">
    <text evidence="1">The sequence shown here is derived from an EMBL/GenBank/DDBJ whole genome shotgun (WGS) entry which is preliminary data.</text>
</comment>
<evidence type="ECO:0000313" key="2">
    <source>
        <dbReference type="Proteomes" id="UP000014974"/>
    </source>
</evidence>
<dbReference type="Proteomes" id="UP000014974">
    <property type="component" value="Unassembled WGS sequence"/>
</dbReference>
<accession>S7WUR8</accession>
<reference evidence="1 2" key="1">
    <citation type="journal article" date="2013" name="Genome Announc.">
        <title>Draft Genome Sequence of Cyclobacterium qasimii Strain M12-11BT, Isolated from Arctic Marine Sediment.</title>
        <authorList>
            <person name="Shivaji S."/>
            <person name="Ara S."/>
            <person name="Singh A."/>
            <person name="Kumar Pinnaka A."/>
        </authorList>
    </citation>
    <scope>NUCLEOTIDE SEQUENCE [LARGE SCALE GENOMIC DNA]</scope>
    <source>
        <strain evidence="1 2">M12-11B</strain>
    </source>
</reference>
<dbReference type="EMBL" id="ATNM01000036">
    <property type="protein sequence ID" value="EPR70489.1"/>
    <property type="molecule type" value="Genomic_DNA"/>
</dbReference>
<gene>
    <name evidence="1" type="ORF">ADICYQ_0913</name>
</gene>
<proteinExistence type="predicted"/>
<evidence type="ECO:0000313" key="1">
    <source>
        <dbReference type="EMBL" id="EPR70489.1"/>
    </source>
</evidence>
<organism evidence="1 2">
    <name type="scientific">Cyclobacterium qasimii M12-11B</name>
    <dbReference type="NCBI Taxonomy" id="641524"/>
    <lineage>
        <taxon>Bacteria</taxon>
        <taxon>Pseudomonadati</taxon>
        <taxon>Bacteroidota</taxon>
        <taxon>Cytophagia</taxon>
        <taxon>Cytophagales</taxon>
        <taxon>Cyclobacteriaceae</taxon>
        <taxon>Cyclobacterium</taxon>
    </lineage>
</organism>
<protein>
    <submittedName>
        <fullName evidence="1">Uncharacterized protein</fullName>
    </submittedName>
</protein>
<name>S7WUR8_9BACT</name>